<dbReference type="KEGG" id="ehx:EMIHUDRAFT_206827"/>
<sequence>MAGADLSAAVHAHLRANQRRSAAKSGAGHTWGSRQAGEAEGAPPAAAAAAAAAREWDSFDPVPPEVDGASGSSRAPKRSRRKGPPPAASPAQLHAAGFAVGKRLSWRRR</sequence>
<evidence type="ECO:0000313" key="2">
    <source>
        <dbReference type="EnsemblProtists" id="EOD24724"/>
    </source>
</evidence>
<dbReference type="AlphaFoldDB" id="A0A0D3JMI9"/>
<dbReference type="HOGENOM" id="CLU_2188939_0_0_1"/>
<organism evidence="2 3">
    <name type="scientific">Emiliania huxleyi (strain CCMP1516)</name>
    <dbReference type="NCBI Taxonomy" id="280463"/>
    <lineage>
        <taxon>Eukaryota</taxon>
        <taxon>Haptista</taxon>
        <taxon>Haptophyta</taxon>
        <taxon>Prymnesiophyceae</taxon>
        <taxon>Isochrysidales</taxon>
        <taxon>Noelaerhabdaceae</taxon>
        <taxon>Emiliania</taxon>
    </lineage>
</organism>
<dbReference type="Proteomes" id="UP000013827">
    <property type="component" value="Unassembled WGS sequence"/>
</dbReference>
<reference evidence="2" key="2">
    <citation type="submission" date="2024-10" db="UniProtKB">
        <authorList>
            <consortium name="EnsemblProtists"/>
        </authorList>
    </citation>
    <scope>IDENTIFICATION</scope>
</reference>
<dbReference type="RefSeq" id="XP_005777153.1">
    <property type="nucleotide sequence ID" value="XM_005777096.1"/>
</dbReference>
<feature type="compositionally biased region" description="Low complexity" evidence="1">
    <location>
        <begin position="36"/>
        <end position="53"/>
    </location>
</feature>
<evidence type="ECO:0000313" key="3">
    <source>
        <dbReference type="Proteomes" id="UP000013827"/>
    </source>
</evidence>
<protein>
    <submittedName>
        <fullName evidence="2">Uncharacterized protein</fullName>
    </submittedName>
</protein>
<evidence type="ECO:0000256" key="1">
    <source>
        <dbReference type="SAM" id="MobiDB-lite"/>
    </source>
</evidence>
<proteinExistence type="predicted"/>
<dbReference type="EnsemblProtists" id="EOD24724">
    <property type="protein sequence ID" value="EOD24724"/>
    <property type="gene ID" value="EMIHUDRAFT_206827"/>
</dbReference>
<reference evidence="3" key="1">
    <citation type="journal article" date="2013" name="Nature">
        <title>Pan genome of the phytoplankton Emiliania underpins its global distribution.</title>
        <authorList>
            <person name="Read B.A."/>
            <person name="Kegel J."/>
            <person name="Klute M.J."/>
            <person name="Kuo A."/>
            <person name="Lefebvre S.C."/>
            <person name="Maumus F."/>
            <person name="Mayer C."/>
            <person name="Miller J."/>
            <person name="Monier A."/>
            <person name="Salamov A."/>
            <person name="Young J."/>
            <person name="Aguilar M."/>
            <person name="Claverie J.M."/>
            <person name="Frickenhaus S."/>
            <person name="Gonzalez K."/>
            <person name="Herman E.K."/>
            <person name="Lin Y.C."/>
            <person name="Napier J."/>
            <person name="Ogata H."/>
            <person name="Sarno A.F."/>
            <person name="Shmutz J."/>
            <person name="Schroeder D."/>
            <person name="de Vargas C."/>
            <person name="Verret F."/>
            <person name="von Dassow P."/>
            <person name="Valentin K."/>
            <person name="Van de Peer Y."/>
            <person name="Wheeler G."/>
            <person name="Dacks J.B."/>
            <person name="Delwiche C.F."/>
            <person name="Dyhrman S.T."/>
            <person name="Glockner G."/>
            <person name="John U."/>
            <person name="Richards T."/>
            <person name="Worden A.Z."/>
            <person name="Zhang X."/>
            <person name="Grigoriev I.V."/>
            <person name="Allen A.E."/>
            <person name="Bidle K."/>
            <person name="Borodovsky M."/>
            <person name="Bowler C."/>
            <person name="Brownlee C."/>
            <person name="Cock J.M."/>
            <person name="Elias M."/>
            <person name="Gladyshev V.N."/>
            <person name="Groth M."/>
            <person name="Guda C."/>
            <person name="Hadaegh A."/>
            <person name="Iglesias-Rodriguez M.D."/>
            <person name="Jenkins J."/>
            <person name="Jones B.M."/>
            <person name="Lawson T."/>
            <person name="Leese F."/>
            <person name="Lindquist E."/>
            <person name="Lobanov A."/>
            <person name="Lomsadze A."/>
            <person name="Malik S.B."/>
            <person name="Marsh M.E."/>
            <person name="Mackinder L."/>
            <person name="Mock T."/>
            <person name="Mueller-Roeber B."/>
            <person name="Pagarete A."/>
            <person name="Parker M."/>
            <person name="Probert I."/>
            <person name="Quesneville H."/>
            <person name="Raines C."/>
            <person name="Rensing S.A."/>
            <person name="Riano-Pachon D.M."/>
            <person name="Richier S."/>
            <person name="Rokitta S."/>
            <person name="Shiraiwa Y."/>
            <person name="Soanes D.M."/>
            <person name="van der Giezen M."/>
            <person name="Wahlund T.M."/>
            <person name="Williams B."/>
            <person name="Wilson W."/>
            <person name="Wolfe G."/>
            <person name="Wurch L.L."/>
        </authorList>
    </citation>
    <scope>NUCLEOTIDE SEQUENCE</scope>
</reference>
<name>A0A0D3JMI9_EMIH1</name>
<dbReference type="GeneID" id="17270271"/>
<dbReference type="PaxDb" id="2903-EOD24724"/>
<accession>A0A0D3JMI9</accession>
<keyword evidence="3" id="KW-1185">Reference proteome</keyword>
<feature type="region of interest" description="Disordered" evidence="1">
    <location>
        <begin position="15"/>
        <end position="109"/>
    </location>
</feature>